<accession>A0A0F8YCV8</accession>
<protein>
    <recommendedName>
        <fullName evidence="2">MCM domain-containing protein</fullName>
    </recommendedName>
</protein>
<feature type="non-terminal residue" evidence="1">
    <location>
        <position position="1"/>
    </location>
</feature>
<comment type="caution">
    <text evidence="1">The sequence shown here is derived from an EMBL/GenBank/DDBJ whole genome shotgun (WGS) entry which is preliminary data.</text>
</comment>
<evidence type="ECO:0000313" key="1">
    <source>
        <dbReference type="EMBL" id="KKK51964.1"/>
    </source>
</evidence>
<feature type="non-terminal residue" evidence="1">
    <location>
        <position position="343"/>
    </location>
</feature>
<sequence length="343" mass="38466">TAPYMLPKTFRASCSKQCEACPLAESQHEFIERDINPTDPDVLKMIDAPEASVRKLMLNMAGMNPKPACRCHVDVVDTFNVEQILLIPTLDTATGQYVMRSSYFVGHGIQSNRAYRFEGTTVPNPRDQHGTHLFDVAKPVQDEIETFELTDDLKGKLKRFRPGKLNHMAFIMSIAEWQSRNVTKIHERPDLHVAIDLAFHSTQSFIFNREIVARGMLDILILGDTRCGKGYVTEGLSRYYGLGEIASGENCTFAGLVGGLQQVGNRWLVTWGLIPLNHNRIVVIDEASSLSDVEIGRMSRVRSEGIAEISKIVRESTRANTRLIWLSDPRSGRPIMSYNSGIE</sequence>
<name>A0A0F8YCV8_9ZZZZ</name>
<gene>
    <name evidence="1" type="ORF">LCGC14_3109690</name>
</gene>
<proteinExistence type="predicted"/>
<reference evidence="1" key="1">
    <citation type="journal article" date="2015" name="Nature">
        <title>Complex archaea that bridge the gap between prokaryotes and eukaryotes.</title>
        <authorList>
            <person name="Spang A."/>
            <person name="Saw J.H."/>
            <person name="Jorgensen S.L."/>
            <person name="Zaremba-Niedzwiedzka K."/>
            <person name="Martijn J."/>
            <person name="Lind A.E."/>
            <person name="van Eijk R."/>
            <person name="Schleper C."/>
            <person name="Guy L."/>
            <person name="Ettema T.J."/>
        </authorList>
    </citation>
    <scope>NUCLEOTIDE SEQUENCE</scope>
</reference>
<dbReference type="AlphaFoldDB" id="A0A0F8YCV8"/>
<dbReference type="InterPro" id="IPR027417">
    <property type="entry name" value="P-loop_NTPase"/>
</dbReference>
<dbReference type="Gene3D" id="3.40.50.300">
    <property type="entry name" value="P-loop containing nucleotide triphosphate hydrolases"/>
    <property type="match status" value="1"/>
</dbReference>
<dbReference type="EMBL" id="LAZR01067253">
    <property type="protein sequence ID" value="KKK51964.1"/>
    <property type="molecule type" value="Genomic_DNA"/>
</dbReference>
<evidence type="ECO:0008006" key="2">
    <source>
        <dbReference type="Google" id="ProtNLM"/>
    </source>
</evidence>
<organism evidence="1">
    <name type="scientific">marine sediment metagenome</name>
    <dbReference type="NCBI Taxonomy" id="412755"/>
    <lineage>
        <taxon>unclassified sequences</taxon>
        <taxon>metagenomes</taxon>
        <taxon>ecological metagenomes</taxon>
    </lineage>
</organism>